<keyword evidence="7" id="KW-1185">Reference proteome</keyword>
<evidence type="ECO:0000256" key="4">
    <source>
        <dbReference type="ARBA" id="ARBA00023172"/>
    </source>
</evidence>
<keyword evidence="3" id="KW-0175">Coiled coil</keyword>
<comment type="similarity">
    <text evidence="2">Belongs to the RmuC family.</text>
</comment>
<gene>
    <name evidence="6" type="ORF">AMOR_47440</name>
</gene>
<dbReference type="EMBL" id="AP025591">
    <property type="protein sequence ID" value="BDG05748.1"/>
    <property type="molecule type" value="Genomic_DNA"/>
</dbReference>
<evidence type="ECO:0008006" key="8">
    <source>
        <dbReference type="Google" id="ProtNLM"/>
    </source>
</evidence>
<dbReference type="Pfam" id="PF02646">
    <property type="entry name" value="RmuC"/>
    <property type="match status" value="1"/>
</dbReference>
<evidence type="ECO:0000256" key="2">
    <source>
        <dbReference type="ARBA" id="ARBA00009840"/>
    </source>
</evidence>
<evidence type="ECO:0000313" key="6">
    <source>
        <dbReference type="EMBL" id="BDG05748.1"/>
    </source>
</evidence>
<evidence type="ECO:0000256" key="5">
    <source>
        <dbReference type="SAM" id="MobiDB-lite"/>
    </source>
</evidence>
<evidence type="ECO:0000256" key="1">
    <source>
        <dbReference type="ARBA" id="ARBA00003416"/>
    </source>
</evidence>
<evidence type="ECO:0000313" key="7">
    <source>
        <dbReference type="Proteomes" id="UP001162891"/>
    </source>
</evidence>
<dbReference type="PANTHER" id="PTHR30563">
    <property type="entry name" value="DNA RECOMBINATION PROTEIN RMUC"/>
    <property type="match status" value="1"/>
</dbReference>
<feature type="region of interest" description="Disordered" evidence="5">
    <location>
        <begin position="720"/>
        <end position="743"/>
    </location>
</feature>
<name>A0ABN6N172_9BACT</name>
<organism evidence="6 7">
    <name type="scientific">Anaeromyxobacter oryzae</name>
    <dbReference type="NCBI Taxonomy" id="2918170"/>
    <lineage>
        <taxon>Bacteria</taxon>
        <taxon>Pseudomonadati</taxon>
        <taxon>Myxococcota</taxon>
        <taxon>Myxococcia</taxon>
        <taxon>Myxococcales</taxon>
        <taxon>Cystobacterineae</taxon>
        <taxon>Anaeromyxobacteraceae</taxon>
        <taxon>Anaeromyxobacter</taxon>
    </lineage>
</organism>
<proteinExistence type="inferred from homology"/>
<dbReference type="RefSeq" id="WP_248354843.1">
    <property type="nucleotide sequence ID" value="NZ_AP025591.1"/>
</dbReference>
<evidence type="ECO:0000256" key="3">
    <source>
        <dbReference type="ARBA" id="ARBA00023054"/>
    </source>
</evidence>
<dbReference type="Proteomes" id="UP001162891">
    <property type="component" value="Chromosome"/>
</dbReference>
<dbReference type="PANTHER" id="PTHR30563:SF0">
    <property type="entry name" value="DNA RECOMBINATION PROTEIN RMUC"/>
    <property type="match status" value="1"/>
</dbReference>
<dbReference type="SUPFAM" id="SSF58113">
    <property type="entry name" value="Apolipoprotein A-I"/>
    <property type="match status" value="1"/>
</dbReference>
<accession>A0ABN6N172</accession>
<comment type="function">
    <text evidence="1">Involved in DNA recombination.</text>
</comment>
<reference evidence="7" key="1">
    <citation type="journal article" date="2022" name="Int. J. Syst. Evol. Microbiol.">
        <title>Anaeromyxobacter oryzae sp. nov., Anaeromyxobacter diazotrophicus sp. nov. and Anaeromyxobacter paludicola sp. nov., isolated from paddy soils.</title>
        <authorList>
            <person name="Itoh H."/>
            <person name="Xu Z."/>
            <person name="Mise K."/>
            <person name="Masuda Y."/>
            <person name="Ushijima N."/>
            <person name="Hayakawa C."/>
            <person name="Shiratori Y."/>
            <person name="Senoo K."/>
        </authorList>
    </citation>
    <scope>NUCLEOTIDE SEQUENCE [LARGE SCALE GENOMIC DNA]</scope>
    <source>
        <strain evidence="7">Red232</strain>
    </source>
</reference>
<dbReference type="InterPro" id="IPR003798">
    <property type="entry name" value="DNA_recombination_RmuC"/>
</dbReference>
<keyword evidence="4" id="KW-0233">DNA recombination</keyword>
<protein>
    <recommendedName>
        <fullName evidence="8">DNA recombination protein RmuC</fullName>
    </recommendedName>
</protein>
<sequence>MTPVVVGLVTVAVVILVGAVVLLVLPGRVATATRAIAADRLDELERGLEKLDHAFRDEIARNRTEATQSGGLLRDEVRSTLKSTADSLEQRLDRFGSQLSDLSAAVALRLEEFQKTTDERLRTSHVEQTLKLDQTKDALTDAAAHLRAELTQSMKGFGDSLDRRLAETASSQGAQLGLFRAGLDQLQATTDDRLQRSHAEQTAKLDETKTALADATTHLRSELTQSMKGFGDSIDKRVADTTTAQISQLGTFGTRLDEFQKTIDERLHSSHVEQTTKLDQTRGSLADATVNLRTELTQSLKGVGDSLDKRFAETTNSQVSQFESFGARLEKLTDSNEKKLQEVRVELSGASATQRAEMAQSLKTLSTTLTEQVTAIAALLKKDMEAFSGTLLRLTDTNEKRLGDLRQTVDTKLQTIQEDNAKRLESMRQTVDEKLQGTLEKRLGESFKLVGDRLEAVQRGLGEMQTLANGVGDLKKVLANVKVRGTWGEIQLGNLLSQMLAPDQYAHNVATKPQSSERVEYAIRLPGGEDGHEVLLPIDSKFPMEDYQRLVEASERCDAAAIDDCARQLEQRIKACAQDISAKYLNPPYTTDFGILFLPTEGLYAEVVRRDGTLEVLQRDYRVVIAGPTTLAALLNSLQMGFRTLAIQKRSSEVWQVLGAVKSEFGKFGDVLKAVEKKLVEASNKIAAVNTRSRAIERQLRTVQELPAAEAEALLLPSGSDALEPLDNDVQVQPSRREPLVPA</sequence>
<dbReference type="Gene3D" id="1.20.120.20">
    <property type="entry name" value="Apolipoprotein"/>
    <property type="match status" value="1"/>
</dbReference>